<sequence length="188" mass="22372">MEMANYNMKMFAILSEMMLFDGDSSNQGIIKNDELKISKCHEMMRKNLQDDRTYDQNIQVIDTVLECCHQTFLINNIHENFKNNATFFLQLIHCYKLKKLQESPVHEQILYNYTKFIVDKFIKIMNSPNTKKTFAHIIIEILTSRENATILKHEIIYKIVKKYALTDYAFIENFLFFPAIQKMLKTYS</sequence>
<accession>A0A6M9U001</accession>
<gene>
    <name evidence="1" type="primary">ORF44</name>
</gene>
<evidence type="ECO:0000313" key="1">
    <source>
        <dbReference type="EMBL" id="QKN22498.1"/>
    </source>
</evidence>
<dbReference type="EMBL" id="MT496836">
    <property type="protein sequence ID" value="QKN22498.1"/>
    <property type="molecule type" value="Genomic_DNA"/>
</dbReference>
<name>A0A6M9U001_9VIRU</name>
<protein>
    <submittedName>
        <fullName evidence="1">Uncharacterized protein</fullName>
    </submittedName>
</protein>
<organism evidence="1">
    <name type="scientific">Drosophila-associated filamentous virus</name>
    <dbReference type="NCBI Taxonomy" id="2743186"/>
    <lineage>
        <taxon>Viruses</taxon>
    </lineage>
</organism>
<reference evidence="1" key="1">
    <citation type="journal article" date="2021" name="Virus">
        <title>The discovery, distribution and diversity of DNA viruses associated with Drosophila melanogaster in Europe.</title>
        <authorList>
            <person name="Wallace M.A."/>
            <person name="Coffman K.A."/>
            <person name="Gilbert C."/>
            <person name="Ravindran S."/>
            <person name="Albery G.F."/>
            <person name="Abbott J."/>
            <person name="Argyridou E."/>
            <person name="Bellosta P."/>
            <person name="Betancourt A.J."/>
            <person name="Colinet H."/>
            <person name="Eric K."/>
            <person name="Glaser-Schmitt A."/>
            <person name="Grath S."/>
            <person name="Jelic M."/>
            <person name="Kankare M."/>
            <person name="Kozeretska I."/>
            <person name="Loeschcke V."/>
            <person name="Montchamp-Moreau C."/>
            <person name="Ometto L."/>
            <person name="Onder B.S."/>
            <person name="Orengo D.J."/>
            <person name="Parsch J."/>
            <person name="Pascual M."/>
            <person name="Patenkovic A."/>
            <person name="Puerma E."/>
            <person name="Ritchie M.G."/>
            <person name="Rota-Stabelli O."/>
            <person name="Schou M.F."/>
            <person name="Serga S.V."/>
            <person name="Stamenkovic-Radak M."/>
            <person name="Tanaskovic M."/>
            <person name="Veselinovic M.S."/>
            <person name="Vieira J."/>
            <person name="Vieira C.P."/>
            <person name="Kapun M."/>
            <person name="Flatt T."/>
            <person name="Gonzalez J."/>
            <person name="Staubach F."/>
            <person name="Obbard D.J."/>
        </authorList>
    </citation>
    <scope>NUCLEOTIDE SEQUENCE</scope>
    <source>
        <strain evidence="1">Filamentous_ES_Gim_15_30_pool</strain>
    </source>
</reference>
<proteinExistence type="predicted"/>